<name>A0ABV9R4K8_9MICO</name>
<dbReference type="InterPro" id="IPR011991">
    <property type="entry name" value="ArsR-like_HTH"/>
</dbReference>
<dbReference type="PANTHER" id="PTHR43132">
    <property type="entry name" value="ARSENICAL RESISTANCE OPERON REPRESSOR ARSR-RELATED"/>
    <property type="match status" value="1"/>
</dbReference>
<dbReference type="SMART" id="SM00418">
    <property type="entry name" value="HTH_ARSR"/>
    <property type="match status" value="1"/>
</dbReference>
<comment type="caution">
    <text evidence="5">The sequence shown here is derived from an EMBL/GenBank/DDBJ whole genome shotgun (WGS) entry which is preliminary data.</text>
</comment>
<reference evidence="6" key="1">
    <citation type="journal article" date="2019" name="Int. J. Syst. Evol. Microbiol.">
        <title>The Global Catalogue of Microorganisms (GCM) 10K type strain sequencing project: providing services to taxonomists for standard genome sequencing and annotation.</title>
        <authorList>
            <consortium name="The Broad Institute Genomics Platform"/>
            <consortium name="The Broad Institute Genome Sequencing Center for Infectious Disease"/>
            <person name="Wu L."/>
            <person name="Ma J."/>
        </authorList>
    </citation>
    <scope>NUCLEOTIDE SEQUENCE [LARGE SCALE GENOMIC DNA]</scope>
    <source>
        <strain evidence="6">CGMCC 1.12192</strain>
    </source>
</reference>
<dbReference type="InterPro" id="IPR001845">
    <property type="entry name" value="HTH_ArsR_DNA-bd_dom"/>
</dbReference>
<dbReference type="PANTHER" id="PTHR43132:SF6">
    <property type="entry name" value="HTH-TYPE TRANSCRIPTIONAL REPRESSOR CZRA"/>
    <property type="match status" value="1"/>
</dbReference>
<dbReference type="RefSeq" id="WP_204392181.1">
    <property type="nucleotide sequence ID" value="NZ_JAFBBW010000001.1"/>
</dbReference>
<organism evidence="5 6">
    <name type="scientific">Agromyces aurantiacus</name>
    <dbReference type="NCBI Taxonomy" id="165814"/>
    <lineage>
        <taxon>Bacteria</taxon>
        <taxon>Bacillati</taxon>
        <taxon>Actinomycetota</taxon>
        <taxon>Actinomycetes</taxon>
        <taxon>Micrococcales</taxon>
        <taxon>Microbacteriaceae</taxon>
        <taxon>Agromyces</taxon>
    </lineage>
</organism>
<keyword evidence="3" id="KW-0804">Transcription</keyword>
<dbReference type="Proteomes" id="UP001595960">
    <property type="component" value="Unassembled WGS sequence"/>
</dbReference>
<gene>
    <name evidence="5" type="ORF">ACFPER_08905</name>
</gene>
<evidence type="ECO:0000313" key="6">
    <source>
        <dbReference type="Proteomes" id="UP001595960"/>
    </source>
</evidence>
<sequence>MGAQIRFRFGRDDLLRTRFAIAPLIELSAATYVLRLPSEFPEHHRFVASTLPALSGLDLDLLYAINPLGRRMWPNFNAPPPVTPHPGIDEELERIARTPADVVAADVRRAFPEGVPVDLRRFVDAPEAAIADLIGQMRSFWDAALAPWWPRMTGFLESEIALRARRLVAAGGTSAFTALSRTVSWDGELLTVSPVAMDSREVDLAGRGMMLIPSVFAFGVWPRVDAPWPPALTYQPSGVGDLWDRGDGADRALGELIGRRRALLLELLDHPASTRALAERTGWSPGGVSTHLGVLRRTGLVARRRNGREVVYSRTDIGDALATRR</sequence>
<evidence type="ECO:0000256" key="1">
    <source>
        <dbReference type="ARBA" id="ARBA00023015"/>
    </source>
</evidence>
<accession>A0ABV9R4K8</accession>
<dbReference type="InterPro" id="IPR036388">
    <property type="entry name" value="WH-like_DNA-bd_sf"/>
</dbReference>
<dbReference type="Gene3D" id="1.10.10.10">
    <property type="entry name" value="Winged helix-like DNA-binding domain superfamily/Winged helix DNA-binding domain"/>
    <property type="match status" value="1"/>
</dbReference>
<dbReference type="InterPro" id="IPR051011">
    <property type="entry name" value="Metal_resp_trans_reg"/>
</dbReference>
<dbReference type="InterPro" id="IPR000835">
    <property type="entry name" value="HTH_MarR-typ"/>
</dbReference>
<evidence type="ECO:0000256" key="3">
    <source>
        <dbReference type="ARBA" id="ARBA00023163"/>
    </source>
</evidence>
<evidence type="ECO:0000256" key="2">
    <source>
        <dbReference type="ARBA" id="ARBA00023125"/>
    </source>
</evidence>
<keyword evidence="6" id="KW-1185">Reference proteome</keyword>
<dbReference type="InterPro" id="IPR036390">
    <property type="entry name" value="WH_DNA-bd_sf"/>
</dbReference>
<dbReference type="Pfam" id="PF12802">
    <property type="entry name" value="MarR_2"/>
    <property type="match status" value="1"/>
</dbReference>
<dbReference type="EMBL" id="JBHSJC010000001">
    <property type="protein sequence ID" value="MFC4828904.1"/>
    <property type="molecule type" value="Genomic_DNA"/>
</dbReference>
<proteinExistence type="predicted"/>
<keyword evidence="2" id="KW-0238">DNA-binding</keyword>
<evidence type="ECO:0000313" key="5">
    <source>
        <dbReference type="EMBL" id="MFC4828904.1"/>
    </source>
</evidence>
<dbReference type="CDD" id="cd00090">
    <property type="entry name" value="HTH_ARSR"/>
    <property type="match status" value="1"/>
</dbReference>
<evidence type="ECO:0000259" key="4">
    <source>
        <dbReference type="SMART" id="SM00418"/>
    </source>
</evidence>
<keyword evidence="1" id="KW-0805">Transcription regulation</keyword>
<dbReference type="SUPFAM" id="SSF46785">
    <property type="entry name" value="Winged helix' DNA-binding domain"/>
    <property type="match status" value="1"/>
</dbReference>
<feature type="domain" description="HTH arsR-type" evidence="4">
    <location>
        <begin position="252"/>
        <end position="322"/>
    </location>
</feature>
<protein>
    <submittedName>
        <fullName evidence="5">MarR family transcriptional regulator</fullName>
    </submittedName>
</protein>